<dbReference type="EMBL" id="JAMYWD010000008">
    <property type="protein sequence ID" value="KAJ4963266.1"/>
    <property type="molecule type" value="Genomic_DNA"/>
</dbReference>
<reference evidence="2" key="1">
    <citation type="journal article" date="2023" name="Plant J.">
        <title>The genome of the king protea, Protea cynaroides.</title>
        <authorList>
            <person name="Chang J."/>
            <person name="Duong T.A."/>
            <person name="Schoeman C."/>
            <person name="Ma X."/>
            <person name="Roodt D."/>
            <person name="Barker N."/>
            <person name="Li Z."/>
            <person name="Van de Peer Y."/>
            <person name="Mizrachi E."/>
        </authorList>
    </citation>
    <scope>NUCLEOTIDE SEQUENCE</scope>
    <source>
        <tissue evidence="2">Young leaves</tissue>
    </source>
</reference>
<accession>A0A9Q0HDG9</accession>
<comment type="caution">
    <text evidence="2">The sequence shown here is derived from an EMBL/GenBank/DDBJ whole genome shotgun (WGS) entry which is preliminary data.</text>
</comment>
<dbReference type="AlphaFoldDB" id="A0A9Q0HDG9"/>
<feature type="compositionally biased region" description="Polar residues" evidence="1">
    <location>
        <begin position="17"/>
        <end position="27"/>
    </location>
</feature>
<name>A0A9Q0HDG9_9MAGN</name>
<dbReference type="PANTHER" id="PTHR36062">
    <property type="entry name" value="OS01G0687300 PROTEIN"/>
    <property type="match status" value="1"/>
</dbReference>
<evidence type="ECO:0000313" key="3">
    <source>
        <dbReference type="Proteomes" id="UP001141806"/>
    </source>
</evidence>
<evidence type="ECO:0000256" key="1">
    <source>
        <dbReference type="SAM" id="MobiDB-lite"/>
    </source>
</evidence>
<feature type="compositionally biased region" description="Basic and acidic residues" evidence="1">
    <location>
        <begin position="101"/>
        <end position="114"/>
    </location>
</feature>
<dbReference type="GO" id="GO:0010099">
    <property type="term" value="P:regulation of photomorphogenesis"/>
    <property type="evidence" value="ECO:0007669"/>
    <property type="project" value="InterPro"/>
</dbReference>
<feature type="compositionally biased region" description="Basic and acidic residues" evidence="1">
    <location>
        <begin position="63"/>
        <end position="75"/>
    </location>
</feature>
<sequence>MDFDALQLRASLPGPTSYPSNKDLCQNPAKSQGVIASLREKVGSGKAEADLPDMNQEPPASTERGHMDDRELSSSRFESLEVVRLLALAEKPANSSFGPHQDSRQCLKPDSRWV</sequence>
<gene>
    <name evidence="2" type="ORF">NE237_023205</name>
</gene>
<feature type="region of interest" description="Disordered" evidence="1">
    <location>
        <begin position="41"/>
        <end position="75"/>
    </location>
</feature>
<keyword evidence="3" id="KW-1185">Reference proteome</keyword>
<dbReference type="Proteomes" id="UP001141806">
    <property type="component" value="Unassembled WGS sequence"/>
</dbReference>
<evidence type="ECO:0000313" key="2">
    <source>
        <dbReference type="EMBL" id="KAJ4963266.1"/>
    </source>
</evidence>
<proteinExistence type="predicted"/>
<dbReference type="InterPro" id="IPR037476">
    <property type="entry name" value="PCH1"/>
</dbReference>
<feature type="region of interest" description="Disordered" evidence="1">
    <location>
        <begin position="1"/>
        <end position="27"/>
    </location>
</feature>
<organism evidence="2 3">
    <name type="scientific">Protea cynaroides</name>
    <dbReference type="NCBI Taxonomy" id="273540"/>
    <lineage>
        <taxon>Eukaryota</taxon>
        <taxon>Viridiplantae</taxon>
        <taxon>Streptophyta</taxon>
        <taxon>Embryophyta</taxon>
        <taxon>Tracheophyta</taxon>
        <taxon>Spermatophyta</taxon>
        <taxon>Magnoliopsida</taxon>
        <taxon>Proteales</taxon>
        <taxon>Proteaceae</taxon>
        <taxon>Protea</taxon>
    </lineage>
</organism>
<dbReference type="PANTHER" id="PTHR36062:SF1">
    <property type="entry name" value="OS01G0687300 PROTEIN"/>
    <property type="match status" value="1"/>
</dbReference>
<feature type="region of interest" description="Disordered" evidence="1">
    <location>
        <begin position="91"/>
        <end position="114"/>
    </location>
</feature>
<dbReference type="OrthoDB" id="649277at2759"/>
<protein>
    <submittedName>
        <fullName evidence="2">Uncharacterized protein</fullName>
    </submittedName>
</protein>